<name>A0AAE3XMB6_9BACT</name>
<feature type="signal peptide" evidence="1">
    <location>
        <begin position="1"/>
        <end position="23"/>
    </location>
</feature>
<evidence type="ECO:0000313" key="2">
    <source>
        <dbReference type="EMBL" id="MDR6239077.1"/>
    </source>
</evidence>
<keyword evidence="1" id="KW-0732">Signal</keyword>
<dbReference type="InterPro" id="IPR025631">
    <property type="entry name" value="Porin_10"/>
</dbReference>
<dbReference type="EMBL" id="JAVDQD010000002">
    <property type="protein sequence ID" value="MDR6239077.1"/>
    <property type="molecule type" value="Genomic_DNA"/>
</dbReference>
<feature type="chain" id="PRO_5041981749" description="Porin" evidence="1">
    <location>
        <begin position="24"/>
        <end position="631"/>
    </location>
</feature>
<evidence type="ECO:0000256" key="1">
    <source>
        <dbReference type="SAM" id="SignalP"/>
    </source>
</evidence>
<reference evidence="2" key="1">
    <citation type="submission" date="2023-07" db="EMBL/GenBank/DDBJ databases">
        <title>Genomic Encyclopedia of Type Strains, Phase IV (KMG-IV): sequencing the most valuable type-strain genomes for metagenomic binning, comparative biology and taxonomic classification.</title>
        <authorList>
            <person name="Goeker M."/>
        </authorList>
    </citation>
    <scope>NUCLEOTIDE SEQUENCE</scope>
    <source>
        <strain evidence="2">DSM 26174</strain>
    </source>
</reference>
<dbReference type="Pfam" id="PF14121">
    <property type="entry name" value="Porin_10"/>
    <property type="match status" value="1"/>
</dbReference>
<evidence type="ECO:0008006" key="4">
    <source>
        <dbReference type="Google" id="ProtNLM"/>
    </source>
</evidence>
<sequence>MRNIFGWVLLVVVGFFCSISAMAQNIDNFSQNVEREKSNRQSILDDSTKLVYDASTIQYTTLKDVKFDQKRWYSIDTTLQRVRLWGTREANDYLVQNLGNPGTAVRPIYFVMPDQIGKNSGFQNYDLYFNDHNSIKYYDTKSPVTSIDLVLGSQTRSILDVGFTRNVNPRWNVGLKFTHYSIDKILDRAGKNDFNVLNYQLQFFTNYTSQNNKYKALFNFTRFDHKVFEQGGIINEDSLFYLNEQAPVYLTQAQSQDMRFNYHLYHQYELANGFTAYHEADILSQTNTFSDDDWTVDSLFIKYKYPPIFDERMTNELSRFNSVSNEVGLKGNWKNWYVLAYFRRRDTFFETKYISGLQSRGENYLGGYMRLDLDSLSNVELKAEFNQFGDHILYGKYTHKLFDVSYNRTQFAVPYLYEDYLSNHHSWSNNFRANQADQIKGAIKLSLWNNNLRLKPHFTFTNVFDFVYLDENGNPQQSGAPAQMISPGFDLKLRFFKYLNFETSIIYSVVTGGSRDIFRIPDLYTNTRFYFANNIFGGKINFQGGLDLHYTSEYYAYDYDPTTQQFILQNNQLVENFPVLDAYISFTISTLTAYIKATNILQSQGEGYFVTPYYTGPKTGIDIGFRWYFFD</sequence>
<dbReference type="AlphaFoldDB" id="A0AAE3XMB6"/>
<protein>
    <recommendedName>
        <fullName evidence="4">Porin</fullName>
    </recommendedName>
</protein>
<evidence type="ECO:0000313" key="3">
    <source>
        <dbReference type="Proteomes" id="UP001185092"/>
    </source>
</evidence>
<comment type="caution">
    <text evidence="2">The sequence shown here is derived from an EMBL/GenBank/DDBJ whole genome shotgun (WGS) entry which is preliminary data.</text>
</comment>
<dbReference type="Proteomes" id="UP001185092">
    <property type="component" value="Unassembled WGS sequence"/>
</dbReference>
<organism evidence="2 3">
    <name type="scientific">Aureibacter tunicatorum</name>
    <dbReference type="NCBI Taxonomy" id="866807"/>
    <lineage>
        <taxon>Bacteria</taxon>
        <taxon>Pseudomonadati</taxon>
        <taxon>Bacteroidota</taxon>
        <taxon>Cytophagia</taxon>
        <taxon>Cytophagales</taxon>
        <taxon>Persicobacteraceae</taxon>
        <taxon>Aureibacter</taxon>
    </lineage>
</organism>
<gene>
    <name evidence="2" type="ORF">HNQ88_002114</name>
</gene>
<keyword evidence="3" id="KW-1185">Reference proteome</keyword>
<accession>A0AAE3XMB6</accession>
<proteinExistence type="predicted"/>
<dbReference type="RefSeq" id="WP_309938598.1">
    <property type="nucleotide sequence ID" value="NZ_AP025305.1"/>
</dbReference>